<dbReference type="GO" id="GO:0008270">
    <property type="term" value="F:zinc ion binding"/>
    <property type="evidence" value="ECO:0007669"/>
    <property type="project" value="UniProtKB-KW"/>
</dbReference>
<dbReference type="EMBL" id="JAACXV010000235">
    <property type="protein sequence ID" value="KAF7281583.1"/>
    <property type="molecule type" value="Genomic_DNA"/>
</dbReference>
<keyword evidence="17" id="KW-1185">Reference proteome</keyword>
<gene>
    <name evidence="16" type="ORF">GWI33_004549</name>
</gene>
<dbReference type="GO" id="GO:0016020">
    <property type="term" value="C:membrane"/>
    <property type="evidence" value="ECO:0007669"/>
    <property type="project" value="UniProtKB-SubCell"/>
</dbReference>
<evidence type="ECO:0000256" key="11">
    <source>
        <dbReference type="ARBA" id="ARBA00023136"/>
    </source>
</evidence>
<dbReference type="PANTHER" id="PTHR45977">
    <property type="entry name" value="TARGET OF ERK KINASE MPK-1"/>
    <property type="match status" value="1"/>
</dbReference>
<keyword evidence="8" id="KW-0833">Ubl conjugation pathway</keyword>
<comment type="caution">
    <text evidence="16">The sequence shown here is derived from an EMBL/GenBank/DDBJ whole genome shotgun (WGS) entry which is preliminary data.</text>
</comment>
<feature type="transmembrane region" description="Helical" evidence="14">
    <location>
        <begin position="6"/>
        <end position="29"/>
    </location>
</feature>
<dbReference type="Proteomes" id="UP000625711">
    <property type="component" value="Unassembled WGS sequence"/>
</dbReference>
<dbReference type="Pfam" id="PF13639">
    <property type="entry name" value="zf-RING_2"/>
    <property type="match status" value="1"/>
</dbReference>
<reference evidence="16" key="1">
    <citation type="submission" date="2020-08" db="EMBL/GenBank/DDBJ databases">
        <title>Genome sequencing and assembly of the red palm weevil Rhynchophorus ferrugineus.</title>
        <authorList>
            <person name="Dias G.B."/>
            <person name="Bergman C.M."/>
            <person name="Manee M."/>
        </authorList>
    </citation>
    <scope>NUCLEOTIDE SEQUENCE</scope>
    <source>
        <strain evidence="16">AA-2017</strain>
        <tissue evidence="16">Whole larva</tissue>
    </source>
</reference>
<sequence length="129" mass="15040">MIKEMIPLKFILFGVTIIATVGFAVYNHFQDNSSNQHRYGSHNRGNSNDDYITETIPRQEGPVGEIGRRRRRRKNSQQDINCTICYENINSPEQSRILMCDHQFHESCINKWFQCKKDCPNCRTPITSS</sequence>
<dbReference type="InterPro" id="IPR001841">
    <property type="entry name" value="Znf_RING"/>
</dbReference>
<proteinExistence type="predicted"/>
<dbReference type="SMART" id="SM00184">
    <property type="entry name" value="RING"/>
    <property type="match status" value="1"/>
</dbReference>
<dbReference type="InterPro" id="IPR013083">
    <property type="entry name" value="Znf_RING/FYVE/PHD"/>
</dbReference>
<dbReference type="SUPFAM" id="SSF57850">
    <property type="entry name" value="RING/U-box"/>
    <property type="match status" value="1"/>
</dbReference>
<evidence type="ECO:0000256" key="2">
    <source>
        <dbReference type="ARBA" id="ARBA00004141"/>
    </source>
</evidence>
<evidence type="ECO:0000256" key="10">
    <source>
        <dbReference type="ARBA" id="ARBA00022989"/>
    </source>
</evidence>
<keyword evidence="10 14" id="KW-1133">Transmembrane helix</keyword>
<keyword evidence="7 12" id="KW-0863">Zinc-finger</keyword>
<dbReference type="GO" id="GO:0006511">
    <property type="term" value="P:ubiquitin-dependent protein catabolic process"/>
    <property type="evidence" value="ECO:0007669"/>
    <property type="project" value="TreeGrafter"/>
</dbReference>
<dbReference type="GO" id="GO:0061630">
    <property type="term" value="F:ubiquitin protein ligase activity"/>
    <property type="evidence" value="ECO:0007669"/>
    <property type="project" value="UniProtKB-EC"/>
</dbReference>
<comment type="catalytic activity">
    <reaction evidence="1">
        <text>S-ubiquitinyl-[E2 ubiquitin-conjugating enzyme]-L-cysteine + [acceptor protein]-L-lysine = [E2 ubiquitin-conjugating enzyme]-L-cysteine + N(6)-ubiquitinyl-[acceptor protein]-L-lysine.</text>
        <dbReference type="EC" id="2.3.2.27"/>
    </reaction>
</comment>
<keyword evidence="4" id="KW-0808">Transferase</keyword>
<keyword evidence="6" id="KW-0479">Metal-binding</keyword>
<evidence type="ECO:0000256" key="5">
    <source>
        <dbReference type="ARBA" id="ARBA00022692"/>
    </source>
</evidence>
<dbReference type="AlphaFoldDB" id="A0A834IMY3"/>
<feature type="compositionally biased region" description="Polar residues" evidence="13">
    <location>
        <begin position="35"/>
        <end position="50"/>
    </location>
</feature>
<evidence type="ECO:0000256" key="7">
    <source>
        <dbReference type="ARBA" id="ARBA00022771"/>
    </source>
</evidence>
<dbReference type="OrthoDB" id="6651957at2759"/>
<evidence type="ECO:0000256" key="4">
    <source>
        <dbReference type="ARBA" id="ARBA00022679"/>
    </source>
</evidence>
<evidence type="ECO:0000256" key="13">
    <source>
        <dbReference type="SAM" id="MobiDB-lite"/>
    </source>
</evidence>
<evidence type="ECO:0000256" key="9">
    <source>
        <dbReference type="ARBA" id="ARBA00022833"/>
    </source>
</evidence>
<evidence type="ECO:0000259" key="15">
    <source>
        <dbReference type="PROSITE" id="PS50089"/>
    </source>
</evidence>
<keyword evidence="9" id="KW-0862">Zinc</keyword>
<feature type="domain" description="RING-type" evidence="15">
    <location>
        <begin position="82"/>
        <end position="123"/>
    </location>
</feature>
<accession>A0A834IMY3</accession>
<evidence type="ECO:0000256" key="1">
    <source>
        <dbReference type="ARBA" id="ARBA00000900"/>
    </source>
</evidence>
<evidence type="ECO:0000256" key="8">
    <source>
        <dbReference type="ARBA" id="ARBA00022786"/>
    </source>
</evidence>
<dbReference type="PANTHER" id="PTHR45977:SF13">
    <property type="entry name" value="GB|AAF27103.1"/>
    <property type="match status" value="1"/>
</dbReference>
<dbReference type="PROSITE" id="PS50089">
    <property type="entry name" value="ZF_RING_2"/>
    <property type="match status" value="1"/>
</dbReference>
<keyword evidence="5 14" id="KW-0812">Transmembrane</keyword>
<organism evidence="16 17">
    <name type="scientific">Rhynchophorus ferrugineus</name>
    <name type="common">Red palm weevil</name>
    <name type="synonym">Curculio ferrugineus</name>
    <dbReference type="NCBI Taxonomy" id="354439"/>
    <lineage>
        <taxon>Eukaryota</taxon>
        <taxon>Metazoa</taxon>
        <taxon>Ecdysozoa</taxon>
        <taxon>Arthropoda</taxon>
        <taxon>Hexapoda</taxon>
        <taxon>Insecta</taxon>
        <taxon>Pterygota</taxon>
        <taxon>Neoptera</taxon>
        <taxon>Endopterygota</taxon>
        <taxon>Coleoptera</taxon>
        <taxon>Polyphaga</taxon>
        <taxon>Cucujiformia</taxon>
        <taxon>Curculionidae</taxon>
        <taxon>Dryophthorinae</taxon>
        <taxon>Rhynchophorus</taxon>
    </lineage>
</organism>
<evidence type="ECO:0000313" key="17">
    <source>
        <dbReference type="Proteomes" id="UP000625711"/>
    </source>
</evidence>
<name>A0A834IMY3_RHYFE</name>
<comment type="subcellular location">
    <subcellularLocation>
        <location evidence="2">Membrane</location>
        <topology evidence="2">Multi-pass membrane protein</topology>
    </subcellularLocation>
</comment>
<evidence type="ECO:0000256" key="14">
    <source>
        <dbReference type="SAM" id="Phobius"/>
    </source>
</evidence>
<evidence type="ECO:0000256" key="3">
    <source>
        <dbReference type="ARBA" id="ARBA00012483"/>
    </source>
</evidence>
<keyword evidence="11 14" id="KW-0472">Membrane</keyword>
<evidence type="ECO:0000313" key="16">
    <source>
        <dbReference type="EMBL" id="KAF7281583.1"/>
    </source>
</evidence>
<feature type="region of interest" description="Disordered" evidence="13">
    <location>
        <begin position="35"/>
        <end position="54"/>
    </location>
</feature>
<dbReference type="EC" id="2.3.2.27" evidence="3"/>
<dbReference type="Gene3D" id="3.30.40.10">
    <property type="entry name" value="Zinc/RING finger domain, C3HC4 (zinc finger)"/>
    <property type="match status" value="1"/>
</dbReference>
<evidence type="ECO:0000256" key="6">
    <source>
        <dbReference type="ARBA" id="ARBA00022723"/>
    </source>
</evidence>
<evidence type="ECO:0000256" key="12">
    <source>
        <dbReference type="PROSITE-ProRule" id="PRU00175"/>
    </source>
</evidence>
<protein>
    <recommendedName>
        <fullName evidence="3">RING-type E3 ubiquitin transferase</fullName>
        <ecNumber evidence="3">2.3.2.27</ecNumber>
    </recommendedName>
</protein>
<dbReference type="GO" id="GO:0016567">
    <property type="term" value="P:protein ubiquitination"/>
    <property type="evidence" value="ECO:0007669"/>
    <property type="project" value="TreeGrafter"/>
</dbReference>